<dbReference type="PANTHER" id="PTHR21576:SF22">
    <property type="entry name" value="F25A4.25 PROTEIN"/>
    <property type="match status" value="1"/>
</dbReference>
<dbReference type="SUPFAM" id="SSF103473">
    <property type="entry name" value="MFS general substrate transporter"/>
    <property type="match status" value="1"/>
</dbReference>
<dbReference type="Pfam" id="PF06813">
    <property type="entry name" value="Nodulin-like"/>
    <property type="match status" value="2"/>
</dbReference>
<feature type="transmembrane region" description="Helical" evidence="6">
    <location>
        <begin position="419"/>
        <end position="438"/>
    </location>
</feature>
<dbReference type="Gene3D" id="1.20.1250.20">
    <property type="entry name" value="MFS general substrate transporter like domains"/>
    <property type="match status" value="1"/>
</dbReference>
<feature type="domain" description="Major facilitator superfamily (MFS) profile" evidence="7">
    <location>
        <begin position="348"/>
        <end position="560"/>
    </location>
</feature>
<proteinExistence type="inferred from homology"/>
<feature type="transmembrane region" description="Helical" evidence="6">
    <location>
        <begin position="232"/>
        <end position="250"/>
    </location>
</feature>
<feature type="transmembrane region" description="Helical" evidence="6">
    <location>
        <begin position="262"/>
        <end position="280"/>
    </location>
</feature>
<evidence type="ECO:0000256" key="4">
    <source>
        <dbReference type="ARBA" id="ARBA00023136"/>
    </source>
</evidence>
<keyword evidence="4 6" id="KW-0472">Membrane</keyword>
<evidence type="ECO:0000313" key="8">
    <source>
        <dbReference type="EMBL" id="KAL0384990.1"/>
    </source>
</evidence>
<feature type="transmembrane region" description="Helical" evidence="6">
    <location>
        <begin position="167"/>
        <end position="185"/>
    </location>
</feature>
<keyword evidence="2 6" id="KW-0812">Transmembrane</keyword>
<feature type="transmembrane region" description="Helical" evidence="6">
    <location>
        <begin position="348"/>
        <end position="368"/>
    </location>
</feature>
<feature type="transmembrane region" description="Helical" evidence="6">
    <location>
        <begin position="444"/>
        <end position="465"/>
    </location>
</feature>
<evidence type="ECO:0000256" key="2">
    <source>
        <dbReference type="ARBA" id="ARBA00022692"/>
    </source>
</evidence>
<dbReference type="PANTHER" id="PTHR21576">
    <property type="entry name" value="UNCHARACTERIZED NODULIN-LIKE PROTEIN"/>
    <property type="match status" value="1"/>
</dbReference>
<comment type="caution">
    <text evidence="8">The sequence shown here is derived from an EMBL/GenBank/DDBJ whole genome shotgun (WGS) entry which is preliminary data.</text>
</comment>
<dbReference type="PROSITE" id="PS50850">
    <property type="entry name" value="MFS"/>
    <property type="match status" value="1"/>
</dbReference>
<gene>
    <name evidence="8" type="ORF">Sradi_2893300</name>
</gene>
<evidence type="ECO:0000256" key="5">
    <source>
        <dbReference type="ARBA" id="ARBA00044504"/>
    </source>
</evidence>
<organism evidence="8">
    <name type="scientific">Sesamum radiatum</name>
    <name type="common">Black benniseed</name>
    <dbReference type="NCBI Taxonomy" id="300843"/>
    <lineage>
        <taxon>Eukaryota</taxon>
        <taxon>Viridiplantae</taxon>
        <taxon>Streptophyta</taxon>
        <taxon>Embryophyta</taxon>
        <taxon>Tracheophyta</taxon>
        <taxon>Spermatophyta</taxon>
        <taxon>Magnoliopsida</taxon>
        <taxon>eudicotyledons</taxon>
        <taxon>Gunneridae</taxon>
        <taxon>Pentapetalae</taxon>
        <taxon>asterids</taxon>
        <taxon>lamiids</taxon>
        <taxon>Lamiales</taxon>
        <taxon>Pedaliaceae</taxon>
        <taxon>Sesamum</taxon>
    </lineage>
</organism>
<comment type="subcellular location">
    <subcellularLocation>
        <location evidence="1">Membrane</location>
        <topology evidence="1">Multi-pass membrane protein</topology>
    </subcellularLocation>
</comment>
<evidence type="ECO:0000256" key="3">
    <source>
        <dbReference type="ARBA" id="ARBA00022989"/>
    </source>
</evidence>
<feature type="transmembrane region" description="Helical" evidence="6">
    <location>
        <begin position="191"/>
        <end position="212"/>
    </location>
</feature>
<dbReference type="InterPro" id="IPR020846">
    <property type="entry name" value="MFS_dom"/>
</dbReference>
<keyword evidence="3 6" id="KW-1133">Transmembrane helix</keyword>
<reference evidence="8" key="1">
    <citation type="submission" date="2020-06" db="EMBL/GenBank/DDBJ databases">
        <authorList>
            <person name="Li T."/>
            <person name="Hu X."/>
            <person name="Zhang T."/>
            <person name="Song X."/>
            <person name="Zhang H."/>
            <person name="Dai N."/>
            <person name="Sheng W."/>
            <person name="Hou X."/>
            <person name="Wei L."/>
        </authorList>
    </citation>
    <scope>NUCLEOTIDE SEQUENCE</scope>
    <source>
        <strain evidence="8">G02</strain>
        <tissue evidence="8">Leaf</tissue>
    </source>
</reference>
<dbReference type="InterPro" id="IPR056555">
    <property type="entry name" value="NFD4_C"/>
</dbReference>
<protein>
    <recommendedName>
        <fullName evidence="7">Major facilitator superfamily (MFS) profile domain-containing protein</fullName>
    </recommendedName>
</protein>
<sequence length="560" mass="62118">MGGGGSQHLDTVQLRRHLLLRNLLPHPQIHPILRSIHPRLHLRLQGHRLQRRRPLRLPLLRRLRPPCPGPAIPAKGALVVHAAGAIQLRGVFFMTGRAGVAVMCVFVASHAQTFFNTANVVTSVHNFPDYSGTMVGIMKNSLTYVSLWDGDDLRTVIFDLVMIRFDLLGFLGLSAAIIIQVYQTFFAGKPATFLLMLAVAPPLLTLFLMFFVRIHHSAQTQSSDQDKRYLNAFSFISVIVAAYLMFLIFLNNSVVLPHWGRALTLALLLLLIASPLYIAIKAHQHQLQTLHSPLNTPLIKEDPESVKPENATTDHVVVNGNGVQQQHKEINSDNAREDLNLVQAMRTLNFWLLFVAMLCGLGSGLATINNISQIGESLGYTARERSTMVSLWSIWNFLGRFGAGFVSDIFMRKNGWPRPLFMTITLATMAAGHVMIALGFQGNLYLALLLVGVCFGSQWSLMPTITSEIFGVQHMGTIYNTIAVANPLGSYILSVRVIGYIYDREESLEVGSSSCNGAHCFRLSFFILAAVSFAGALVALAFMFKTRAQYGRIIRRKMLA</sequence>
<evidence type="ECO:0000256" key="6">
    <source>
        <dbReference type="SAM" id="Phobius"/>
    </source>
</evidence>
<dbReference type="InterPro" id="IPR010658">
    <property type="entry name" value="Nodulin-like"/>
</dbReference>
<accession>A0AAW2RYT1</accession>
<name>A0AAW2RYT1_SESRA</name>
<reference evidence="8" key="2">
    <citation type="journal article" date="2024" name="Plant">
        <title>Genomic evolution and insights into agronomic trait innovations of Sesamum species.</title>
        <authorList>
            <person name="Miao H."/>
            <person name="Wang L."/>
            <person name="Qu L."/>
            <person name="Liu H."/>
            <person name="Sun Y."/>
            <person name="Le M."/>
            <person name="Wang Q."/>
            <person name="Wei S."/>
            <person name="Zheng Y."/>
            <person name="Lin W."/>
            <person name="Duan Y."/>
            <person name="Cao H."/>
            <person name="Xiong S."/>
            <person name="Wang X."/>
            <person name="Wei L."/>
            <person name="Li C."/>
            <person name="Ma Q."/>
            <person name="Ju M."/>
            <person name="Zhao R."/>
            <person name="Li G."/>
            <person name="Mu C."/>
            <person name="Tian Q."/>
            <person name="Mei H."/>
            <person name="Zhang T."/>
            <person name="Gao T."/>
            <person name="Zhang H."/>
        </authorList>
    </citation>
    <scope>NUCLEOTIDE SEQUENCE</scope>
    <source>
        <strain evidence="8">G02</strain>
    </source>
</reference>
<dbReference type="Pfam" id="PF23262">
    <property type="entry name" value="NFD4_C"/>
    <property type="match status" value="1"/>
</dbReference>
<dbReference type="InterPro" id="IPR036259">
    <property type="entry name" value="MFS_trans_sf"/>
</dbReference>
<comment type="similarity">
    <text evidence="5">Belongs to the major facilitator superfamily. Phosphate:H(+) symporter (TC 2.A.1.9) family.</text>
</comment>
<evidence type="ECO:0000259" key="7">
    <source>
        <dbReference type="PROSITE" id="PS50850"/>
    </source>
</evidence>
<dbReference type="GO" id="GO:0022857">
    <property type="term" value="F:transmembrane transporter activity"/>
    <property type="evidence" value="ECO:0007669"/>
    <property type="project" value="InterPro"/>
</dbReference>
<dbReference type="GO" id="GO:0016020">
    <property type="term" value="C:membrane"/>
    <property type="evidence" value="ECO:0007669"/>
    <property type="project" value="UniProtKB-SubCell"/>
</dbReference>
<feature type="transmembrane region" description="Helical" evidence="6">
    <location>
        <begin position="522"/>
        <end position="544"/>
    </location>
</feature>
<evidence type="ECO:0000256" key="1">
    <source>
        <dbReference type="ARBA" id="ARBA00004141"/>
    </source>
</evidence>
<dbReference type="EMBL" id="JACGWJ010000012">
    <property type="protein sequence ID" value="KAL0384990.1"/>
    <property type="molecule type" value="Genomic_DNA"/>
</dbReference>
<dbReference type="AlphaFoldDB" id="A0AAW2RYT1"/>